<feature type="transmembrane region" description="Helical" evidence="1">
    <location>
        <begin position="81"/>
        <end position="106"/>
    </location>
</feature>
<name>A0A1W9ZFJ7_MYCAI</name>
<dbReference type="PANTHER" id="PTHR23028">
    <property type="entry name" value="ACETYLTRANSFERASE"/>
    <property type="match status" value="1"/>
</dbReference>
<feature type="transmembrane region" description="Helical" evidence="1">
    <location>
        <begin position="183"/>
        <end position="201"/>
    </location>
</feature>
<feature type="transmembrane region" description="Helical" evidence="1">
    <location>
        <begin position="242"/>
        <end position="260"/>
    </location>
</feature>
<keyword evidence="3" id="KW-1185">Reference proteome</keyword>
<gene>
    <name evidence="2" type="ORF">BST14_14330</name>
</gene>
<keyword evidence="1" id="KW-1133">Transmembrane helix</keyword>
<dbReference type="GO" id="GO:0016746">
    <property type="term" value="F:acyltransferase activity"/>
    <property type="evidence" value="ECO:0007669"/>
    <property type="project" value="UniProtKB-KW"/>
</dbReference>
<feature type="transmembrane region" description="Helical" evidence="1">
    <location>
        <begin position="45"/>
        <end position="69"/>
    </location>
</feature>
<proteinExistence type="predicted"/>
<keyword evidence="1" id="KW-0812">Transmembrane</keyword>
<feature type="transmembrane region" description="Helical" evidence="1">
    <location>
        <begin position="157"/>
        <end position="176"/>
    </location>
</feature>
<comment type="caution">
    <text evidence="2">The sequence shown here is derived from an EMBL/GenBank/DDBJ whole genome shotgun (WGS) entry which is preliminary data.</text>
</comment>
<sequence length="384" mass="41424">MKLGRAFDPHSNALNAWRLMLAASVIVCHSWGITGRVPSLRPVNQLLLCVGVDGFFAISGFLITASWLSNPQLREYVAARALRILPGFYVCLVVTAFVIAPIGVAIQGGSAMKLITSGAPLEFVLKNSAVALVKFDIGGTPRGIPADGAWNGSLWSLIWELMCYIAVAVIGVIGLANRRWISPAIFVVALIGAMLLPPIMLPEVTAAHQQSGTLIPLLFLAARTAIMFSAGAFLYQWRDVIPARWSLVAVSLVIVAASSLLPDYRVVAAIPLAYAVIVSGALVQNRRLRLHTDLSYGVYIYACPIQQLLAISGLIWLNPFAFAALSMTATLPLAAASWFLVEKPARSLKRRLKRKSPARQEQKAITLPQEIRHTALPSNLSGTA</sequence>
<accession>A0A1W9ZFJ7</accession>
<dbReference type="OrthoDB" id="9796461at2"/>
<dbReference type="RefSeq" id="WP_083065027.1">
    <property type="nucleotide sequence ID" value="NZ_MVHG01000031.1"/>
</dbReference>
<feature type="transmembrane region" description="Helical" evidence="1">
    <location>
        <begin position="296"/>
        <end position="316"/>
    </location>
</feature>
<feature type="transmembrane region" description="Helical" evidence="1">
    <location>
        <begin position="12"/>
        <end position="33"/>
    </location>
</feature>
<keyword evidence="2" id="KW-0808">Transferase</keyword>
<feature type="transmembrane region" description="Helical" evidence="1">
    <location>
        <begin position="213"/>
        <end position="235"/>
    </location>
</feature>
<dbReference type="InterPro" id="IPR050879">
    <property type="entry name" value="Acyltransferase_3"/>
</dbReference>
<reference evidence="2 3" key="1">
    <citation type="submission" date="2016-12" db="EMBL/GenBank/DDBJ databases">
        <title>The new phylogeny of genus Mycobacterium.</title>
        <authorList>
            <person name="Tortoli E."/>
            <person name="Trovato A."/>
            <person name="Cirillo D.M."/>
        </authorList>
    </citation>
    <scope>NUCLEOTIDE SEQUENCE [LARGE SCALE GENOMIC DNA]</scope>
    <source>
        <strain evidence="2 3">DSM 45069</strain>
    </source>
</reference>
<organism evidence="2 3">
    <name type="scientific">Mycobacterium arosiense ATCC BAA-1401 = DSM 45069</name>
    <dbReference type="NCBI Taxonomy" id="1265311"/>
    <lineage>
        <taxon>Bacteria</taxon>
        <taxon>Bacillati</taxon>
        <taxon>Actinomycetota</taxon>
        <taxon>Actinomycetes</taxon>
        <taxon>Mycobacteriales</taxon>
        <taxon>Mycobacteriaceae</taxon>
        <taxon>Mycobacterium</taxon>
        <taxon>Mycobacterium avium complex (MAC)</taxon>
    </lineage>
</organism>
<evidence type="ECO:0000313" key="2">
    <source>
        <dbReference type="EMBL" id="ORA14156.1"/>
    </source>
</evidence>
<dbReference type="PANTHER" id="PTHR23028:SF53">
    <property type="entry name" value="ACYL_TRANSF_3 DOMAIN-CONTAINING PROTEIN"/>
    <property type="match status" value="1"/>
</dbReference>
<dbReference type="AlphaFoldDB" id="A0A1W9ZFJ7"/>
<dbReference type="Proteomes" id="UP000192707">
    <property type="component" value="Unassembled WGS sequence"/>
</dbReference>
<protein>
    <submittedName>
        <fullName evidence="2">Acyltransferase</fullName>
    </submittedName>
</protein>
<evidence type="ECO:0000313" key="3">
    <source>
        <dbReference type="Proteomes" id="UP000192707"/>
    </source>
</evidence>
<evidence type="ECO:0000256" key="1">
    <source>
        <dbReference type="SAM" id="Phobius"/>
    </source>
</evidence>
<keyword evidence="2" id="KW-0012">Acyltransferase</keyword>
<feature type="transmembrane region" description="Helical" evidence="1">
    <location>
        <begin position="266"/>
        <end position="284"/>
    </location>
</feature>
<dbReference type="GO" id="GO:0016020">
    <property type="term" value="C:membrane"/>
    <property type="evidence" value="ECO:0007669"/>
    <property type="project" value="TreeGrafter"/>
</dbReference>
<dbReference type="GO" id="GO:0000271">
    <property type="term" value="P:polysaccharide biosynthetic process"/>
    <property type="evidence" value="ECO:0007669"/>
    <property type="project" value="TreeGrafter"/>
</dbReference>
<dbReference type="EMBL" id="MVHG01000031">
    <property type="protein sequence ID" value="ORA14156.1"/>
    <property type="molecule type" value="Genomic_DNA"/>
</dbReference>
<feature type="transmembrane region" description="Helical" evidence="1">
    <location>
        <begin position="322"/>
        <end position="341"/>
    </location>
</feature>
<keyword evidence="1" id="KW-0472">Membrane</keyword>